<keyword evidence="3" id="KW-1185">Reference proteome</keyword>
<dbReference type="OrthoDB" id="6236007at2759"/>
<comment type="caution">
    <text evidence="2">The sequence shown here is derived from an EMBL/GenBank/DDBJ whole genome shotgun (WGS) entry which is preliminary data.</text>
</comment>
<feature type="transmembrane region" description="Helical" evidence="1">
    <location>
        <begin position="28"/>
        <end position="46"/>
    </location>
</feature>
<keyword evidence="1" id="KW-0812">Transmembrane</keyword>
<keyword evidence="1" id="KW-0472">Membrane</keyword>
<sequence length="142" mass="16413">MPIMYLSFPIYTAFSQKKSFIVAMNRNLFVLIAVNLLIVGIIGAQFQSPQKTYQGKCRENETMTKCGRICEKNCEMILRDKVEEKIIKPNPHRLFRSSNDPLCSTQQCEHSSCACDSQHYRHPIIDQCVHASECPTHIRSFW</sequence>
<protein>
    <recommendedName>
        <fullName evidence="4">TIL domain-containing protein</fullName>
    </recommendedName>
</protein>
<reference evidence="2 3" key="1">
    <citation type="submission" date="2014-11" db="EMBL/GenBank/DDBJ databases">
        <title>Genetic blueprint of the zoonotic pathogen Toxocara canis.</title>
        <authorList>
            <person name="Zhu X.-Q."/>
            <person name="Korhonen P.K."/>
            <person name="Cai H."/>
            <person name="Young N.D."/>
            <person name="Nejsum P."/>
            <person name="von Samson-Himmelstjerna G."/>
            <person name="Boag P.R."/>
            <person name="Tan P."/>
            <person name="Li Q."/>
            <person name="Min J."/>
            <person name="Yang Y."/>
            <person name="Wang X."/>
            <person name="Fang X."/>
            <person name="Hall R.S."/>
            <person name="Hofmann A."/>
            <person name="Sternberg P.W."/>
            <person name="Jex A.R."/>
            <person name="Gasser R.B."/>
        </authorList>
    </citation>
    <scope>NUCLEOTIDE SEQUENCE [LARGE SCALE GENOMIC DNA]</scope>
    <source>
        <strain evidence="2">PN_DK_2014</strain>
    </source>
</reference>
<proteinExistence type="predicted"/>
<evidence type="ECO:0000313" key="2">
    <source>
        <dbReference type="EMBL" id="KHN73017.1"/>
    </source>
</evidence>
<name>A0A0B2UV92_TOXCA</name>
<accession>A0A0B2UV92</accession>
<evidence type="ECO:0008006" key="4">
    <source>
        <dbReference type="Google" id="ProtNLM"/>
    </source>
</evidence>
<dbReference type="Gene3D" id="2.10.25.10">
    <property type="entry name" value="Laminin"/>
    <property type="match status" value="1"/>
</dbReference>
<dbReference type="EMBL" id="JPKZ01003171">
    <property type="protein sequence ID" value="KHN73017.1"/>
    <property type="molecule type" value="Genomic_DNA"/>
</dbReference>
<gene>
    <name evidence="2" type="ORF">Tcan_11286</name>
</gene>
<keyword evidence="1" id="KW-1133">Transmembrane helix</keyword>
<dbReference type="Proteomes" id="UP000031036">
    <property type="component" value="Unassembled WGS sequence"/>
</dbReference>
<evidence type="ECO:0000256" key="1">
    <source>
        <dbReference type="SAM" id="Phobius"/>
    </source>
</evidence>
<evidence type="ECO:0000313" key="3">
    <source>
        <dbReference type="Proteomes" id="UP000031036"/>
    </source>
</evidence>
<dbReference type="AlphaFoldDB" id="A0A0B2UV92"/>
<organism evidence="2 3">
    <name type="scientific">Toxocara canis</name>
    <name type="common">Canine roundworm</name>
    <dbReference type="NCBI Taxonomy" id="6265"/>
    <lineage>
        <taxon>Eukaryota</taxon>
        <taxon>Metazoa</taxon>
        <taxon>Ecdysozoa</taxon>
        <taxon>Nematoda</taxon>
        <taxon>Chromadorea</taxon>
        <taxon>Rhabditida</taxon>
        <taxon>Spirurina</taxon>
        <taxon>Ascaridomorpha</taxon>
        <taxon>Ascaridoidea</taxon>
        <taxon>Toxocaridae</taxon>
        <taxon>Toxocara</taxon>
    </lineage>
</organism>